<dbReference type="EMBL" id="FONH01000012">
    <property type="protein sequence ID" value="SFF29010.1"/>
    <property type="molecule type" value="Genomic_DNA"/>
</dbReference>
<evidence type="ECO:0000256" key="2">
    <source>
        <dbReference type="SAM" id="SignalP"/>
    </source>
</evidence>
<evidence type="ECO:0000259" key="3">
    <source>
        <dbReference type="Pfam" id="PF13511"/>
    </source>
</evidence>
<organism evidence="4 5">
    <name type="scientific">Dyella marensis</name>
    <dbReference type="NCBI Taxonomy" id="500610"/>
    <lineage>
        <taxon>Bacteria</taxon>
        <taxon>Pseudomonadati</taxon>
        <taxon>Pseudomonadota</taxon>
        <taxon>Gammaproteobacteria</taxon>
        <taxon>Lysobacterales</taxon>
        <taxon>Rhodanobacteraceae</taxon>
        <taxon>Dyella</taxon>
    </lineage>
</organism>
<dbReference type="Pfam" id="PF13511">
    <property type="entry name" value="DUF4124"/>
    <property type="match status" value="1"/>
</dbReference>
<gene>
    <name evidence="4" type="ORF">SAMN02799615_03005</name>
</gene>
<feature type="chain" id="PRO_5011515287" description="DUF4124 domain-containing protein" evidence="2">
    <location>
        <begin position="24"/>
        <end position="193"/>
    </location>
</feature>
<evidence type="ECO:0000256" key="1">
    <source>
        <dbReference type="SAM" id="MobiDB-lite"/>
    </source>
</evidence>
<evidence type="ECO:0000313" key="5">
    <source>
        <dbReference type="Proteomes" id="UP000199477"/>
    </source>
</evidence>
<feature type="signal peptide" evidence="2">
    <location>
        <begin position="1"/>
        <end position="23"/>
    </location>
</feature>
<accession>A0A1I2HI81</accession>
<feature type="domain" description="DUF4124" evidence="3">
    <location>
        <begin position="16"/>
        <end position="67"/>
    </location>
</feature>
<proteinExistence type="predicted"/>
<sequence>MRLFIVASALLVSCWLLPAPATAQEGVHRCIGPDGTPLFTDQPCAALKATPVQAAPKSTTAPAPNTPPSAPPPILCASTVAELRQSVTDAFATRDPNRLAGLMLWEGAGRNAVVADIRTLSALMKRPLLDFGEQNAADQAAADPDAAPAEHPAAPPEHQLVVHTAADDGSGVPRETRFDIVRRSGCLWLRSAG</sequence>
<protein>
    <recommendedName>
        <fullName evidence="3">DUF4124 domain-containing protein</fullName>
    </recommendedName>
</protein>
<dbReference type="Proteomes" id="UP000199477">
    <property type="component" value="Unassembled WGS sequence"/>
</dbReference>
<keyword evidence="2" id="KW-0732">Signal</keyword>
<name>A0A1I2HI81_9GAMM</name>
<feature type="compositionally biased region" description="Pro residues" evidence="1">
    <location>
        <begin position="64"/>
        <end position="74"/>
    </location>
</feature>
<keyword evidence="5" id="KW-1185">Reference proteome</keyword>
<dbReference type="AlphaFoldDB" id="A0A1I2HI81"/>
<evidence type="ECO:0000313" key="4">
    <source>
        <dbReference type="EMBL" id="SFF29010.1"/>
    </source>
</evidence>
<dbReference type="RefSeq" id="WP_051548346.1">
    <property type="nucleotide sequence ID" value="NZ_FONH01000012.1"/>
</dbReference>
<dbReference type="InterPro" id="IPR025392">
    <property type="entry name" value="DUF4124"/>
</dbReference>
<reference evidence="5" key="1">
    <citation type="submission" date="2016-10" db="EMBL/GenBank/DDBJ databases">
        <authorList>
            <person name="Varghese N."/>
            <person name="Submissions S."/>
        </authorList>
    </citation>
    <scope>NUCLEOTIDE SEQUENCE [LARGE SCALE GENOMIC DNA]</scope>
    <source>
        <strain evidence="5">UNC178MFTsu3.1</strain>
    </source>
</reference>
<feature type="region of interest" description="Disordered" evidence="1">
    <location>
        <begin position="55"/>
        <end position="74"/>
    </location>
</feature>
<dbReference type="STRING" id="500610.SAMN02799615_03005"/>